<dbReference type="PROSITE" id="PS51068">
    <property type="entry name" value="FPG_CAT"/>
    <property type="match status" value="1"/>
</dbReference>
<dbReference type="GO" id="GO:0008534">
    <property type="term" value="F:oxidized purine nucleobase lesion DNA N-glycosylase activity"/>
    <property type="evidence" value="ECO:0007669"/>
    <property type="project" value="UniProtKB-EC"/>
</dbReference>
<proteinExistence type="inferred from homology"/>
<dbReference type="Gene3D" id="3.20.190.10">
    <property type="entry name" value="MutM-like, N-terminal"/>
    <property type="match status" value="1"/>
</dbReference>
<dbReference type="OrthoDB" id="444592at2759"/>
<keyword evidence="4" id="KW-0378">Hydrolase</keyword>
<dbReference type="SUPFAM" id="SSF81624">
    <property type="entry name" value="N-terminal domain of MutM-like DNA repair proteins"/>
    <property type="match status" value="1"/>
</dbReference>
<keyword evidence="6" id="KW-0234">DNA repair</keyword>
<organism evidence="12 13">
    <name type="scientific">Ganoderma sinense ZZ0214-1</name>
    <dbReference type="NCBI Taxonomy" id="1077348"/>
    <lineage>
        <taxon>Eukaryota</taxon>
        <taxon>Fungi</taxon>
        <taxon>Dikarya</taxon>
        <taxon>Basidiomycota</taxon>
        <taxon>Agaricomycotina</taxon>
        <taxon>Agaricomycetes</taxon>
        <taxon>Polyporales</taxon>
        <taxon>Polyporaceae</taxon>
        <taxon>Ganoderma</taxon>
    </lineage>
</organism>
<evidence type="ECO:0000256" key="5">
    <source>
        <dbReference type="ARBA" id="ARBA00023125"/>
    </source>
</evidence>
<dbReference type="Gene3D" id="1.10.8.50">
    <property type="match status" value="1"/>
</dbReference>
<dbReference type="SMART" id="SM01232">
    <property type="entry name" value="H2TH"/>
    <property type="match status" value="1"/>
</dbReference>
<name>A0A2G8SAV6_9APHY</name>
<dbReference type="GO" id="GO:0016829">
    <property type="term" value="F:lyase activity"/>
    <property type="evidence" value="ECO:0007669"/>
    <property type="project" value="UniProtKB-KW"/>
</dbReference>
<keyword evidence="13" id="KW-1185">Reference proteome</keyword>
<keyword evidence="7" id="KW-0456">Lyase</keyword>
<dbReference type="GO" id="GO:0003906">
    <property type="term" value="F:DNA-(apurinic or apyrimidinic site) endonuclease activity"/>
    <property type="evidence" value="ECO:0007669"/>
    <property type="project" value="InterPro"/>
</dbReference>
<keyword evidence="3" id="KW-0227">DNA damage</keyword>
<evidence type="ECO:0000313" key="13">
    <source>
        <dbReference type="Proteomes" id="UP000230002"/>
    </source>
</evidence>
<dbReference type="InterPro" id="IPR015886">
    <property type="entry name" value="H2TH_FPG"/>
</dbReference>
<dbReference type="SMART" id="SM00898">
    <property type="entry name" value="Fapy_DNA_glyco"/>
    <property type="match status" value="1"/>
</dbReference>
<dbReference type="InterPro" id="IPR035937">
    <property type="entry name" value="FPG_N"/>
</dbReference>
<keyword evidence="9" id="KW-0326">Glycosidase</keyword>
<comment type="caution">
    <text evidence="12">The sequence shown here is derived from an EMBL/GenBank/DDBJ whole genome shotgun (WGS) entry which is preliminary data.</text>
</comment>
<comment type="catalytic activity">
    <reaction evidence="1">
        <text>Hydrolysis of DNA containing ring-opened 7-methylguanine residues, releasing 2,6-diamino-4-hydroxy-5-(N-methyl)formamidopyrimidine.</text>
        <dbReference type="EC" id="3.2.2.23"/>
    </reaction>
</comment>
<reference evidence="12 13" key="1">
    <citation type="journal article" date="2015" name="Sci. Rep.">
        <title>Chromosome-level genome map provides insights into diverse defense mechanisms in the medicinal fungus Ganoderma sinense.</title>
        <authorList>
            <person name="Zhu Y."/>
            <person name="Xu J."/>
            <person name="Sun C."/>
            <person name="Zhou S."/>
            <person name="Xu H."/>
            <person name="Nelson D.R."/>
            <person name="Qian J."/>
            <person name="Song J."/>
            <person name="Luo H."/>
            <person name="Xiang L."/>
            <person name="Li Y."/>
            <person name="Xu Z."/>
            <person name="Ji A."/>
            <person name="Wang L."/>
            <person name="Lu S."/>
            <person name="Hayward A."/>
            <person name="Sun W."/>
            <person name="Li X."/>
            <person name="Schwartz D.C."/>
            <person name="Wang Y."/>
            <person name="Chen S."/>
        </authorList>
    </citation>
    <scope>NUCLEOTIDE SEQUENCE [LARGE SCALE GENOMIC DNA]</scope>
    <source>
        <strain evidence="12 13">ZZ0214-1</strain>
    </source>
</reference>
<dbReference type="STRING" id="1077348.A0A2G8SAV6"/>
<evidence type="ECO:0000256" key="2">
    <source>
        <dbReference type="ARBA" id="ARBA00009409"/>
    </source>
</evidence>
<dbReference type="PANTHER" id="PTHR22993:SF9">
    <property type="entry name" value="FORMAMIDOPYRIMIDINE-DNA GLYCOSYLASE"/>
    <property type="match status" value="1"/>
</dbReference>
<dbReference type="EMBL" id="AYKW01000013">
    <property type="protein sequence ID" value="PIL30896.1"/>
    <property type="molecule type" value="Genomic_DNA"/>
</dbReference>
<evidence type="ECO:0000256" key="8">
    <source>
        <dbReference type="ARBA" id="ARBA00023268"/>
    </source>
</evidence>
<dbReference type="GO" id="GO:0006284">
    <property type="term" value="P:base-excision repair"/>
    <property type="evidence" value="ECO:0007669"/>
    <property type="project" value="InterPro"/>
</dbReference>
<sequence length="456" mass="50865">MSMLRTALTASARPAFASSSRSFHASEISRKTATEKVAEVAEKVNRSVGKGLAGAIEKGEKATEATKHTLGTYFSYACYPVVDLCLVLGVGKKKAEETSAAAEVERAAKLLRDLSQGKKVVDVDTTEDTIVFAGITHDEFAKELSGRVVRNVQRYGKVFYLELEGDGRHPVMHFGMTGMLQIKGQLPIHYREGPKKTSMDWPPKFMKPGKFILHLKGEDDEEPQQVAFVDPRRLGRIRLCKTPLTEPPISSLGFDPIISMLDLEYFKKGVLKRSCPIKALLLDQSFSAGVGNWVADEILYHARVHPEERCNVLTEDQLEALHTQTAEVCRFAVSVNADDSKFPEDWLFQHRWGKGKKEKHTLKLPDGKPATIKWLTVGGRTSAYVAELQKLRRGVAATNEEAEEADESELTPLSDEEEEEKVEKVTRKLKRKAKTVDVDAVPTKATRRRTSRKQSS</sequence>
<feature type="region of interest" description="Disordered" evidence="10">
    <location>
        <begin position="396"/>
        <end position="456"/>
    </location>
</feature>
<dbReference type="InterPro" id="IPR010979">
    <property type="entry name" value="Ribosomal_uS13-like_H2TH"/>
</dbReference>
<feature type="domain" description="Formamidopyrimidine-DNA glycosylase catalytic" evidence="11">
    <location>
        <begin position="99"/>
        <end position="235"/>
    </location>
</feature>
<feature type="compositionally biased region" description="Basic residues" evidence="10">
    <location>
        <begin position="445"/>
        <end position="456"/>
    </location>
</feature>
<evidence type="ECO:0000256" key="10">
    <source>
        <dbReference type="SAM" id="MobiDB-lite"/>
    </source>
</evidence>
<evidence type="ECO:0000256" key="1">
    <source>
        <dbReference type="ARBA" id="ARBA00001668"/>
    </source>
</evidence>
<dbReference type="SUPFAM" id="SSF46946">
    <property type="entry name" value="S13-like H2TH domain"/>
    <property type="match status" value="1"/>
</dbReference>
<dbReference type="GO" id="GO:0003684">
    <property type="term" value="F:damaged DNA binding"/>
    <property type="evidence" value="ECO:0007669"/>
    <property type="project" value="InterPro"/>
</dbReference>
<dbReference type="Proteomes" id="UP000230002">
    <property type="component" value="Unassembled WGS sequence"/>
</dbReference>
<dbReference type="FunFam" id="1.10.8.50:FF:000009">
    <property type="entry name" value="Formamidopyrimidine-DNA glycosylase"/>
    <property type="match status" value="1"/>
</dbReference>
<evidence type="ECO:0000256" key="4">
    <source>
        <dbReference type="ARBA" id="ARBA00022801"/>
    </source>
</evidence>
<dbReference type="GO" id="GO:0005634">
    <property type="term" value="C:nucleus"/>
    <property type="evidence" value="ECO:0007669"/>
    <property type="project" value="TreeGrafter"/>
</dbReference>
<keyword evidence="5" id="KW-0238">DNA-binding</keyword>
<dbReference type="CDD" id="cd08972">
    <property type="entry name" value="PF_Nei_N"/>
    <property type="match status" value="1"/>
</dbReference>
<comment type="similarity">
    <text evidence="2">Belongs to the FPG family.</text>
</comment>
<evidence type="ECO:0000256" key="6">
    <source>
        <dbReference type="ARBA" id="ARBA00023204"/>
    </source>
</evidence>
<evidence type="ECO:0000313" key="12">
    <source>
        <dbReference type="EMBL" id="PIL30896.1"/>
    </source>
</evidence>
<dbReference type="PANTHER" id="PTHR22993">
    <property type="entry name" value="FORMAMIDOPYRIMIDINE-DNA GLYCOSYLASE"/>
    <property type="match status" value="1"/>
</dbReference>
<dbReference type="Pfam" id="PF01149">
    <property type="entry name" value="Fapy_DNA_glyco"/>
    <property type="match status" value="1"/>
</dbReference>
<accession>A0A2G8SAV6</accession>
<keyword evidence="8" id="KW-0511">Multifunctional enzyme</keyword>
<evidence type="ECO:0000256" key="9">
    <source>
        <dbReference type="ARBA" id="ARBA00023295"/>
    </source>
</evidence>
<evidence type="ECO:0000256" key="3">
    <source>
        <dbReference type="ARBA" id="ARBA00022763"/>
    </source>
</evidence>
<evidence type="ECO:0000259" key="11">
    <source>
        <dbReference type="PROSITE" id="PS51068"/>
    </source>
</evidence>
<dbReference type="InterPro" id="IPR012319">
    <property type="entry name" value="FPG_cat"/>
</dbReference>
<protein>
    <recommendedName>
        <fullName evidence="11">Formamidopyrimidine-DNA glycosylase catalytic domain-containing protein</fullName>
    </recommendedName>
</protein>
<feature type="compositionally biased region" description="Acidic residues" evidence="10">
    <location>
        <begin position="400"/>
        <end position="420"/>
    </location>
</feature>
<dbReference type="GO" id="GO:0008270">
    <property type="term" value="F:zinc ion binding"/>
    <property type="evidence" value="ECO:0007669"/>
    <property type="project" value="InterPro"/>
</dbReference>
<dbReference type="AlphaFoldDB" id="A0A2G8SAV6"/>
<gene>
    <name evidence="12" type="ORF">GSI_07065</name>
</gene>
<evidence type="ECO:0000256" key="7">
    <source>
        <dbReference type="ARBA" id="ARBA00023239"/>
    </source>
</evidence>
<dbReference type="Pfam" id="PF06831">
    <property type="entry name" value="H2TH"/>
    <property type="match status" value="1"/>
</dbReference>